<evidence type="ECO:0000256" key="2">
    <source>
        <dbReference type="ARBA" id="ARBA00022679"/>
    </source>
</evidence>
<dbReference type="Pfam" id="PF00891">
    <property type="entry name" value="Methyltransf_2"/>
    <property type="match status" value="1"/>
</dbReference>
<dbReference type="PANTHER" id="PTHR43712">
    <property type="entry name" value="PUTATIVE (AFU_ORTHOLOGUE AFUA_4G14580)-RELATED"/>
    <property type="match status" value="1"/>
</dbReference>
<dbReference type="EMBL" id="LNQE01001583">
    <property type="protein sequence ID" value="KUG15141.1"/>
    <property type="molecule type" value="Genomic_DNA"/>
</dbReference>
<name>A0A0W8F2Q3_9ZZZZ</name>
<evidence type="ECO:0000259" key="5">
    <source>
        <dbReference type="Pfam" id="PF08100"/>
    </source>
</evidence>
<dbReference type="GO" id="GO:0032259">
    <property type="term" value="P:methylation"/>
    <property type="evidence" value="ECO:0007669"/>
    <property type="project" value="UniProtKB-KW"/>
</dbReference>
<dbReference type="InterPro" id="IPR036390">
    <property type="entry name" value="WH_DNA-bd_sf"/>
</dbReference>
<comment type="caution">
    <text evidence="6">The sequence shown here is derived from an EMBL/GenBank/DDBJ whole genome shotgun (WGS) entry which is preliminary data.</text>
</comment>
<feature type="domain" description="O-methyltransferase dimerisation" evidence="5">
    <location>
        <begin position="24"/>
        <end position="98"/>
    </location>
</feature>
<accession>A0A0W8F2Q3</accession>
<dbReference type="Pfam" id="PF08100">
    <property type="entry name" value="Dimerisation"/>
    <property type="match status" value="1"/>
</dbReference>
<dbReference type="Gene3D" id="1.10.10.10">
    <property type="entry name" value="Winged helix-like DNA-binding domain superfamily/Winged helix DNA-binding domain"/>
    <property type="match status" value="1"/>
</dbReference>
<dbReference type="GO" id="GO:0046983">
    <property type="term" value="F:protein dimerization activity"/>
    <property type="evidence" value="ECO:0007669"/>
    <property type="project" value="InterPro"/>
</dbReference>
<dbReference type="PANTHER" id="PTHR43712:SF2">
    <property type="entry name" value="O-METHYLTRANSFERASE CICE"/>
    <property type="match status" value="1"/>
</dbReference>
<dbReference type="InterPro" id="IPR001077">
    <property type="entry name" value="COMT_C"/>
</dbReference>
<dbReference type="AlphaFoldDB" id="A0A0W8F2Q3"/>
<organism evidence="6">
    <name type="scientific">hydrocarbon metagenome</name>
    <dbReference type="NCBI Taxonomy" id="938273"/>
    <lineage>
        <taxon>unclassified sequences</taxon>
        <taxon>metagenomes</taxon>
        <taxon>ecological metagenomes</taxon>
    </lineage>
</organism>
<keyword evidence="2 6" id="KW-0808">Transferase</keyword>
<dbReference type="InterPro" id="IPR012967">
    <property type="entry name" value="COMT_dimerisation"/>
</dbReference>
<sequence>MTIDFLREPDVSPDQFFSLVDEGMHGMIRFAAVHAAGVLGLFDQLEGRGCTVLDLASLLGIDERSLSPLLSILCEIDLVSGEGEVYTNTPLASVFLVSASPYCQKGHIHKNAVFLEKIWAALPERLVHGPLVFDREVFFSDLSLPAMAENALTGRLQRTVREVIAMPEFATAKRLLDLGGGHGLYAIAFAAVNPGLTAYVFDLPHVTPLARTMIRNYHASRVSPISGNFFTDDIGTGYDIIFSSSNPGGKSPALLTRIAGALNSGGLFVNVQSDDAKSADPYHELEWQLWTLGSTGKGTGRYTREQPFMTREYRDALRAAGFEVVRERQIRDDYHRESTVHLVIAKKVAKDKAVPG</sequence>
<dbReference type="PROSITE" id="PS51683">
    <property type="entry name" value="SAM_OMT_II"/>
    <property type="match status" value="1"/>
</dbReference>
<dbReference type="InterPro" id="IPR016461">
    <property type="entry name" value="COMT-like"/>
</dbReference>
<evidence type="ECO:0000256" key="3">
    <source>
        <dbReference type="ARBA" id="ARBA00022691"/>
    </source>
</evidence>
<proteinExistence type="predicted"/>
<dbReference type="Gene3D" id="3.40.50.150">
    <property type="entry name" value="Vaccinia Virus protein VP39"/>
    <property type="match status" value="1"/>
</dbReference>
<evidence type="ECO:0000259" key="4">
    <source>
        <dbReference type="Pfam" id="PF00891"/>
    </source>
</evidence>
<reference evidence="6" key="1">
    <citation type="journal article" date="2015" name="Proc. Natl. Acad. Sci. U.S.A.">
        <title>Networks of energetic and metabolic interactions define dynamics in microbial communities.</title>
        <authorList>
            <person name="Embree M."/>
            <person name="Liu J.K."/>
            <person name="Al-Bassam M.M."/>
            <person name="Zengler K."/>
        </authorList>
    </citation>
    <scope>NUCLEOTIDE SEQUENCE</scope>
</reference>
<keyword evidence="3" id="KW-0949">S-adenosyl-L-methionine</keyword>
<dbReference type="InterPro" id="IPR036388">
    <property type="entry name" value="WH-like_DNA-bd_sf"/>
</dbReference>
<gene>
    <name evidence="6" type="ORF">ASZ90_015213</name>
</gene>
<keyword evidence="1 6" id="KW-0489">Methyltransferase</keyword>
<dbReference type="GO" id="GO:0008171">
    <property type="term" value="F:O-methyltransferase activity"/>
    <property type="evidence" value="ECO:0007669"/>
    <property type="project" value="InterPro"/>
</dbReference>
<dbReference type="SUPFAM" id="SSF53335">
    <property type="entry name" value="S-adenosyl-L-methionine-dependent methyltransferases"/>
    <property type="match status" value="1"/>
</dbReference>
<dbReference type="SUPFAM" id="SSF46785">
    <property type="entry name" value="Winged helix' DNA-binding domain"/>
    <property type="match status" value="1"/>
</dbReference>
<evidence type="ECO:0000313" key="6">
    <source>
        <dbReference type="EMBL" id="KUG15141.1"/>
    </source>
</evidence>
<protein>
    <submittedName>
        <fullName evidence="6">Sam-dependent methyltransferase</fullName>
    </submittedName>
</protein>
<feature type="domain" description="O-methyltransferase C-terminal" evidence="4">
    <location>
        <begin position="150"/>
        <end position="322"/>
    </location>
</feature>
<evidence type="ECO:0000256" key="1">
    <source>
        <dbReference type="ARBA" id="ARBA00022603"/>
    </source>
</evidence>
<dbReference type="InterPro" id="IPR029063">
    <property type="entry name" value="SAM-dependent_MTases_sf"/>
</dbReference>